<feature type="compositionally biased region" description="Basic and acidic residues" evidence="1">
    <location>
        <begin position="218"/>
        <end position="261"/>
    </location>
</feature>
<evidence type="ECO:0000256" key="1">
    <source>
        <dbReference type="SAM" id="MobiDB-lite"/>
    </source>
</evidence>
<feature type="compositionally biased region" description="Low complexity" evidence="1">
    <location>
        <begin position="151"/>
        <end position="172"/>
    </location>
</feature>
<proteinExistence type="predicted"/>
<feature type="compositionally biased region" description="Polar residues" evidence="1">
    <location>
        <begin position="61"/>
        <end position="83"/>
    </location>
</feature>
<feature type="region of interest" description="Disordered" evidence="1">
    <location>
        <begin position="53"/>
        <end position="83"/>
    </location>
</feature>
<feature type="region of interest" description="Disordered" evidence="1">
    <location>
        <begin position="212"/>
        <end position="261"/>
    </location>
</feature>
<organism evidence="2">
    <name type="scientific">Blackfly microvirus SF02</name>
    <dbReference type="NCBI Taxonomy" id="2576452"/>
    <lineage>
        <taxon>Viruses</taxon>
        <taxon>Monodnaviria</taxon>
        <taxon>Sangervirae</taxon>
        <taxon>Phixviricota</taxon>
        <taxon>Malgrandaviricetes</taxon>
        <taxon>Petitvirales</taxon>
        <taxon>Microviridae</taxon>
        <taxon>Microvirus</taxon>
    </lineage>
</organism>
<accession>A0A4P8PJW7</accession>
<name>A0A4P8PJW7_9VIRU</name>
<protein>
    <submittedName>
        <fullName evidence="2">DNA pilot protein</fullName>
    </submittedName>
</protein>
<feature type="region of interest" description="Disordered" evidence="1">
    <location>
        <begin position="148"/>
        <end position="173"/>
    </location>
</feature>
<evidence type="ECO:0000313" key="2">
    <source>
        <dbReference type="EMBL" id="QCQ84751.1"/>
    </source>
</evidence>
<dbReference type="Proteomes" id="UP000323036">
    <property type="component" value="Segment"/>
</dbReference>
<reference evidence="2" key="1">
    <citation type="submission" date="2018-12" db="EMBL/GenBank/DDBJ databases">
        <title>Singled stranded DNA viruses identified in blackflies (Austrosimulium ungulatum) sampled in New Zealand.</title>
        <authorList>
            <person name="Kraberger S."/>
            <person name="Fontenele R.S."/>
            <person name="Schmidlin K."/>
            <person name="Walters M."/>
            <person name="Varsani A."/>
        </authorList>
    </citation>
    <scope>NUCLEOTIDE SEQUENCE [LARGE SCALE GENOMIC DNA]</scope>
    <source>
        <strain evidence="2">074</strain>
    </source>
</reference>
<sequence>MFGLDDAIGGLVGGAIKMFSNSQQNDYAMQQAAQQQINSQQNQAQAQLFNAEQAQTGREFAQSQQQESQGFNAQQADVSRQFSAGQQLQAESYNTEQQAINRAFQERMSSTAYQRSRADMQAAGLNPILAAGAGGASTPTGGAGSIGAVGGASASSSALGGPSASISALSGARPGDRASLLEGVLTSAGEAARLRPSVDKLKAEGLLTEQMEAQSRAATDKTYSEKMKTEQETRTEAERTKAVPKDAESNRIRAKAQESETGRVNVLGSGFNPKGISGQVGEMVHSAKHWFDMLGD</sequence>
<dbReference type="EMBL" id="MK249161">
    <property type="protein sequence ID" value="QCQ84751.1"/>
    <property type="molecule type" value="Genomic_DNA"/>
</dbReference>